<feature type="transmembrane region" description="Helical" evidence="6">
    <location>
        <begin position="411"/>
        <end position="431"/>
    </location>
</feature>
<dbReference type="PANTHER" id="PTHR30250:SF21">
    <property type="entry name" value="LIPID II FLIPPASE MURJ"/>
    <property type="match status" value="1"/>
</dbReference>
<organism evidence="7 8">
    <name type="scientific">Candidatus Choladousia intestinavium</name>
    <dbReference type="NCBI Taxonomy" id="2840727"/>
    <lineage>
        <taxon>Bacteria</taxon>
        <taxon>Bacillati</taxon>
        <taxon>Bacillota</taxon>
        <taxon>Clostridia</taxon>
        <taxon>Lachnospirales</taxon>
        <taxon>Lachnospiraceae</taxon>
        <taxon>Lachnospiraceae incertae sedis</taxon>
        <taxon>Candidatus Choladousia</taxon>
    </lineage>
</organism>
<dbReference type="GO" id="GO:0005886">
    <property type="term" value="C:plasma membrane"/>
    <property type="evidence" value="ECO:0007669"/>
    <property type="project" value="UniProtKB-SubCell"/>
</dbReference>
<feature type="transmembrane region" description="Helical" evidence="6">
    <location>
        <begin position="124"/>
        <end position="147"/>
    </location>
</feature>
<name>A0A9D1D9W9_9FIRM</name>
<dbReference type="PANTHER" id="PTHR30250">
    <property type="entry name" value="PST FAMILY PREDICTED COLANIC ACID TRANSPORTER"/>
    <property type="match status" value="1"/>
</dbReference>
<feature type="transmembrane region" description="Helical" evidence="6">
    <location>
        <begin position="43"/>
        <end position="66"/>
    </location>
</feature>
<feature type="transmembrane region" description="Helical" evidence="6">
    <location>
        <begin position="86"/>
        <end position="112"/>
    </location>
</feature>
<comment type="caution">
    <text evidence="7">The sequence shown here is derived from an EMBL/GenBank/DDBJ whole genome shotgun (WGS) entry which is preliminary data.</text>
</comment>
<dbReference type="EMBL" id="DVGK01000116">
    <property type="protein sequence ID" value="HIR14311.1"/>
    <property type="molecule type" value="Genomic_DNA"/>
</dbReference>
<evidence type="ECO:0000256" key="2">
    <source>
        <dbReference type="ARBA" id="ARBA00022475"/>
    </source>
</evidence>
<feature type="transmembrane region" description="Helical" evidence="6">
    <location>
        <begin position="350"/>
        <end position="371"/>
    </location>
</feature>
<reference evidence="7" key="1">
    <citation type="submission" date="2020-10" db="EMBL/GenBank/DDBJ databases">
        <authorList>
            <person name="Gilroy R."/>
        </authorList>
    </citation>
    <scope>NUCLEOTIDE SEQUENCE</scope>
    <source>
        <strain evidence="7">ChiSjej4B22-8148</strain>
    </source>
</reference>
<feature type="transmembrane region" description="Helical" evidence="6">
    <location>
        <begin position="183"/>
        <end position="209"/>
    </location>
</feature>
<evidence type="ECO:0000313" key="7">
    <source>
        <dbReference type="EMBL" id="HIR14311.1"/>
    </source>
</evidence>
<gene>
    <name evidence="7" type="ORF">IAB31_10370</name>
</gene>
<dbReference type="Pfam" id="PF01943">
    <property type="entry name" value="Polysacc_synt"/>
    <property type="match status" value="1"/>
</dbReference>
<keyword evidence="3 6" id="KW-0812">Transmembrane</keyword>
<evidence type="ECO:0000313" key="8">
    <source>
        <dbReference type="Proteomes" id="UP000886757"/>
    </source>
</evidence>
<keyword evidence="4 6" id="KW-1133">Transmembrane helix</keyword>
<evidence type="ECO:0000256" key="4">
    <source>
        <dbReference type="ARBA" id="ARBA00022989"/>
    </source>
</evidence>
<proteinExistence type="predicted"/>
<sequence>MNQKQYLLKGTFILTAAGLLSRIAGFFYKIFLSRTVGAEIMGIHQLILPVYAFCAAAAFGGIQTAVSKHVSADLAKGAKREAWNSFLAGLFLSLLGALFCSLLLFFGSGWIASVFLGEPRCSPLLKILSVSLPFAAVHSCVSGYLVGQKKVLLPALSQLAEQIFRILFSFLLYFLFLEKGYSLSAAIIVLGQAAGEAASAASCFLFLALSPRFSLPKKKELRADIRATLSVSLPLSSSRMLLGVLQGIEAALLPLQLRKFGLTASQALSEYGTFSGMALPLILFPTAITGSLGTLLLPAVSEAKSASQNRQLHSTIEASFLASLYLGFFCVNAFLLFGDEAGRLLFDSPAAGEYIVGLSFLCPFLYTNNTLSSILHGLGKTGAVSFLHTFSFVLRLLFVVLLVPAVGIEGYLYGVLLGQIFLSVSFLALLFKSTGYVPDPGRALLLPLSLCLSATGCMYLIRTLGLIPENTWAGFFLEIFLYLAAFLLPGSRLFLLRNRSR</sequence>
<dbReference type="AlphaFoldDB" id="A0A9D1D9W9"/>
<dbReference type="InterPro" id="IPR024923">
    <property type="entry name" value="PG_synth_SpoVB"/>
</dbReference>
<feature type="transmembrane region" description="Helical" evidence="6">
    <location>
        <begin position="240"/>
        <end position="257"/>
    </location>
</feature>
<dbReference type="PIRSF" id="PIRSF038958">
    <property type="entry name" value="PG_synth_SpoVB"/>
    <property type="match status" value="1"/>
</dbReference>
<evidence type="ECO:0000256" key="1">
    <source>
        <dbReference type="ARBA" id="ARBA00004651"/>
    </source>
</evidence>
<keyword evidence="2" id="KW-1003">Cell membrane</keyword>
<reference evidence="7" key="2">
    <citation type="journal article" date="2021" name="PeerJ">
        <title>Extensive microbial diversity within the chicken gut microbiome revealed by metagenomics and culture.</title>
        <authorList>
            <person name="Gilroy R."/>
            <person name="Ravi A."/>
            <person name="Getino M."/>
            <person name="Pursley I."/>
            <person name="Horton D.L."/>
            <person name="Alikhan N.F."/>
            <person name="Baker D."/>
            <person name="Gharbi K."/>
            <person name="Hall N."/>
            <person name="Watson M."/>
            <person name="Adriaenssens E.M."/>
            <person name="Foster-Nyarko E."/>
            <person name="Jarju S."/>
            <person name="Secka A."/>
            <person name="Antonio M."/>
            <person name="Oren A."/>
            <person name="Chaudhuri R.R."/>
            <person name="La Ragione R."/>
            <person name="Hildebrand F."/>
            <person name="Pallen M.J."/>
        </authorList>
    </citation>
    <scope>NUCLEOTIDE SEQUENCE</scope>
    <source>
        <strain evidence="7">ChiSjej4B22-8148</strain>
    </source>
</reference>
<dbReference type="InterPro" id="IPR002797">
    <property type="entry name" value="Polysacc_synth"/>
</dbReference>
<feature type="transmembrane region" description="Helical" evidence="6">
    <location>
        <begin position="12"/>
        <end position="31"/>
    </location>
</feature>
<evidence type="ECO:0000256" key="3">
    <source>
        <dbReference type="ARBA" id="ARBA00022692"/>
    </source>
</evidence>
<protein>
    <submittedName>
        <fullName evidence="7">Oligosaccharide flippase family protein</fullName>
    </submittedName>
</protein>
<dbReference type="InterPro" id="IPR050833">
    <property type="entry name" value="Poly_Biosynth_Transport"/>
</dbReference>
<keyword evidence="5 6" id="KW-0472">Membrane</keyword>
<evidence type="ECO:0000256" key="6">
    <source>
        <dbReference type="SAM" id="Phobius"/>
    </source>
</evidence>
<dbReference type="Proteomes" id="UP000886757">
    <property type="component" value="Unassembled WGS sequence"/>
</dbReference>
<feature type="transmembrane region" description="Helical" evidence="6">
    <location>
        <begin position="383"/>
        <end position="405"/>
    </location>
</feature>
<feature type="transmembrane region" description="Helical" evidence="6">
    <location>
        <begin position="318"/>
        <end position="338"/>
    </location>
</feature>
<feature type="transmembrane region" description="Helical" evidence="6">
    <location>
        <begin position="277"/>
        <end position="297"/>
    </location>
</feature>
<feature type="transmembrane region" description="Helical" evidence="6">
    <location>
        <begin position="473"/>
        <end position="495"/>
    </location>
</feature>
<accession>A0A9D1D9W9</accession>
<evidence type="ECO:0000256" key="5">
    <source>
        <dbReference type="ARBA" id="ARBA00023136"/>
    </source>
</evidence>
<comment type="subcellular location">
    <subcellularLocation>
        <location evidence="1">Cell membrane</location>
        <topology evidence="1">Multi-pass membrane protein</topology>
    </subcellularLocation>
</comment>
<feature type="transmembrane region" description="Helical" evidence="6">
    <location>
        <begin position="443"/>
        <end position="461"/>
    </location>
</feature>